<keyword evidence="5 7" id="KW-1133">Transmembrane helix</keyword>
<dbReference type="InterPro" id="IPR044878">
    <property type="entry name" value="UbiA_sf"/>
</dbReference>
<dbReference type="Gene3D" id="1.10.357.140">
    <property type="entry name" value="UbiA prenyltransferase"/>
    <property type="match status" value="1"/>
</dbReference>
<gene>
    <name evidence="8" type="ORF">KDA27_08705</name>
</gene>
<dbReference type="AlphaFoldDB" id="A0A956NCM3"/>
<comment type="caution">
    <text evidence="8">The sequence shown here is derived from an EMBL/GenBank/DDBJ whole genome shotgun (WGS) entry which is preliminary data.</text>
</comment>
<evidence type="ECO:0000256" key="4">
    <source>
        <dbReference type="ARBA" id="ARBA00022692"/>
    </source>
</evidence>
<evidence type="ECO:0000313" key="9">
    <source>
        <dbReference type="Proteomes" id="UP000739538"/>
    </source>
</evidence>
<dbReference type="GO" id="GO:0016765">
    <property type="term" value="F:transferase activity, transferring alkyl or aryl (other than methyl) groups"/>
    <property type="evidence" value="ECO:0007669"/>
    <property type="project" value="InterPro"/>
</dbReference>
<evidence type="ECO:0000313" key="8">
    <source>
        <dbReference type="EMBL" id="MCA9755866.1"/>
    </source>
</evidence>
<feature type="transmembrane region" description="Helical" evidence="7">
    <location>
        <begin position="244"/>
        <end position="265"/>
    </location>
</feature>
<keyword evidence="4 7" id="KW-0812">Transmembrane</keyword>
<evidence type="ECO:0000256" key="3">
    <source>
        <dbReference type="ARBA" id="ARBA00022679"/>
    </source>
</evidence>
<dbReference type="Gene3D" id="1.20.120.1780">
    <property type="entry name" value="UbiA prenyltransferase"/>
    <property type="match status" value="1"/>
</dbReference>
<comment type="subcellular location">
    <subcellularLocation>
        <location evidence="1">Membrane</location>
        <topology evidence="1">Multi-pass membrane protein</topology>
    </subcellularLocation>
</comment>
<evidence type="ECO:0000256" key="6">
    <source>
        <dbReference type="ARBA" id="ARBA00023136"/>
    </source>
</evidence>
<dbReference type="GO" id="GO:0016020">
    <property type="term" value="C:membrane"/>
    <property type="evidence" value="ECO:0007669"/>
    <property type="project" value="UniProtKB-SubCell"/>
</dbReference>
<dbReference type="EMBL" id="JAGQHS010000034">
    <property type="protein sequence ID" value="MCA9755866.1"/>
    <property type="molecule type" value="Genomic_DNA"/>
</dbReference>
<evidence type="ECO:0000256" key="2">
    <source>
        <dbReference type="ARBA" id="ARBA00005985"/>
    </source>
</evidence>
<evidence type="ECO:0000256" key="1">
    <source>
        <dbReference type="ARBA" id="ARBA00004141"/>
    </source>
</evidence>
<proteinExistence type="inferred from homology"/>
<protein>
    <submittedName>
        <fullName evidence="8">UbiA family prenyltransferase</fullName>
    </submittedName>
</protein>
<dbReference type="PANTHER" id="PTHR43009:SF7">
    <property type="entry name" value="HOMOGENTISATE GERANYLGERANYLTRANSFERASE, CHLOROPLASTIC"/>
    <property type="match status" value="1"/>
</dbReference>
<evidence type="ECO:0000256" key="5">
    <source>
        <dbReference type="ARBA" id="ARBA00022989"/>
    </source>
</evidence>
<accession>A0A956NCM3</accession>
<keyword evidence="6 7" id="KW-0472">Membrane</keyword>
<evidence type="ECO:0000256" key="7">
    <source>
        <dbReference type="SAM" id="Phobius"/>
    </source>
</evidence>
<keyword evidence="3" id="KW-0808">Transferase</keyword>
<feature type="transmembrane region" description="Helical" evidence="7">
    <location>
        <begin position="215"/>
        <end position="238"/>
    </location>
</feature>
<feature type="transmembrane region" description="Helical" evidence="7">
    <location>
        <begin position="286"/>
        <end position="304"/>
    </location>
</feature>
<dbReference type="Pfam" id="PF01040">
    <property type="entry name" value="UbiA"/>
    <property type="match status" value="1"/>
</dbReference>
<reference evidence="8" key="2">
    <citation type="journal article" date="2021" name="Microbiome">
        <title>Successional dynamics and alternative stable states in a saline activated sludge microbial community over 9 years.</title>
        <authorList>
            <person name="Wang Y."/>
            <person name="Ye J."/>
            <person name="Ju F."/>
            <person name="Liu L."/>
            <person name="Boyd J.A."/>
            <person name="Deng Y."/>
            <person name="Parks D.H."/>
            <person name="Jiang X."/>
            <person name="Yin X."/>
            <person name="Woodcroft B.J."/>
            <person name="Tyson G.W."/>
            <person name="Hugenholtz P."/>
            <person name="Polz M.F."/>
            <person name="Zhang T."/>
        </authorList>
    </citation>
    <scope>NUCLEOTIDE SEQUENCE</scope>
    <source>
        <strain evidence="8">HKST-UBA02</strain>
    </source>
</reference>
<comment type="similarity">
    <text evidence="2">Belongs to the UbiA prenyltransferase family.</text>
</comment>
<reference evidence="8" key="1">
    <citation type="submission" date="2020-04" db="EMBL/GenBank/DDBJ databases">
        <authorList>
            <person name="Zhang T."/>
        </authorList>
    </citation>
    <scope>NUCLEOTIDE SEQUENCE</scope>
    <source>
        <strain evidence="8">HKST-UBA02</strain>
    </source>
</reference>
<feature type="transmembrane region" description="Helical" evidence="7">
    <location>
        <begin position="97"/>
        <end position="128"/>
    </location>
</feature>
<dbReference type="InterPro" id="IPR000537">
    <property type="entry name" value="UbiA_prenyltransferase"/>
</dbReference>
<organism evidence="8 9">
    <name type="scientific">Eiseniibacteriota bacterium</name>
    <dbReference type="NCBI Taxonomy" id="2212470"/>
    <lineage>
        <taxon>Bacteria</taxon>
        <taxon>Candidatus Eiseniibacteriota</taxon>
    </lineage>
</organism>
<sequence length="305" mass="33134">MRRLHLYWEFARPFTLIAPALGMLSGGLTALGAGHPVPVTPLRILDIALGTMMAAFLNAASNAINQIYDLDVDRVNKPGRPIPSGRMSIREAGWVTLVLYAVALTLAALVGLECFLIASAAALLTVIYSVPPFRTKANAILANLTIAIPRGVLLKVAGWSSARSVLDAHGEAWFIGMIFGLFLLGASTTKDFADMKGDEAGGCITLPIKYGPRKAAWMISPFFVFPFLLIPIGAYTGHLTGVTWMLYIVGFGLAAWGAYTVSLILRDPDELARTENHVSWRHMYMMMFAAQIAFMASYLLKYAGF</sequence>
<dbReference type="Proteomes" id="UP000739538">
    <property type="component" value="Unassembled WGS sequence"/>
</dbReference>
<dbReference type="PANTHER" id="PTHR43009">
    <property type="entry name" value="HOMOGENTISATE SOLANESYLTRANSFERASE, CHLOROPLASTIC"/>
    <property type="match status" value="1"/>
</dbReference>
<feature type="transmembrane region" description="Helical" evidence="7">
    <location>
        <begin position="172"/>
        <end position="189"/>
    </location>
</feature>
<name>A0A956NCM3_UNCEI</name>